<keyword evidence="1" id="KW-0812">Transmembrane</keyword>
<dbReference type="EMBL" id="JAZIBG010000051">
    <property type="protein sequence ID" value="MEF7616921.1"/>
    <property type="molecule type" value="Genomic_DNA"/>
</dbReference>
<keyword evidence="2" id="KW-0732">Signal</keyword>
<evidence type="ECO:0000313" key="3">
    <source>
        <dbReference type="EMBL" id="MEF7616921.1"/>
    </source>
</evidence>
<keyword evidence="1" id="KW-0472">Membrane</keyword>
<feature type="transmembrane region" description="Helical" evidence="1">
    <location>
        <begin position="51"/>
        <end position="69"/>
    </location>
</feature>
<name>A0AAW9QCX1_9BURK</name>
<proteinExistence type="predicted"/>
<evidence type="ECO:0000256" key="2">
    <source>
        <dbReference type="SAM" id="SignalP"/>
    </source>
</evidence>
<protein>
    <submittedName>
        <fullName evidence="3">TrbC/VirB2 family protein</fullName>
    </submittedName>
</protein>
<dbReference type="Proteomes" id="UP001336250">
    <property type="component" value="Unassembled WGS sequence"/>
</dbReference>
<evidence type="ECO:0000313" key="4">
    <source>
        <dbReference type="Proteomes" id="UP001336250"/>
    </source>
</evidence>
<dbReference type="AlphaFoldDB" id="A0AAW9QCX1"/>
<dbReference type="Pfam" id="PF04956">
    <property type="entry name" value="TrbC"/>
    <property type="match status" value="1"/>
</dbReference>
<reference evidence="3 4" key="1">
    <citation type="submission" date="2024-02" db="EMBL/GenBank/DDBJ databases">
        <title>Genome sequence of Aquincola sp. MAHUQ-54.</title>
        <authorList>
            <person name="Huq M.A."/>
        </authorList>
    </citation>
    <scope>NUCLEOTIDE SEQUENCE [LARGE SCALE GENOMIC DNA]</scope>
    <source>
        <strain evidence="3 4">MAHUQ-54</strain>
    </source>
</reference>
<gene>
    <name evidence="3" type="ORF">V4F39_23605</name>
</gene>
<evidence type="ECO:0000256" key="1">
    <source>
        <dbReference type="SAM" id="Phobius"/>
    </source>
</evidence>
<organism evidence="3 4">
    <name type="scientific">Aquincola agrisoli</name>
    <dbReference type="NCBI Taxonomy" id="3119538"/>
    <lineage>
        <taxon>Bacteria</taxon>
        <taxon>Pseudomonadati</taxon>
        <taxon>Pseudomonadota</taxon>
        <taxon>Betaproteobacteria</taxon>
        <taxon>Burkholderiales</taxon>
        <taxon>Sphaerotilaceae</taxon>
        <taxon>Aquincola</taxon>
    </lineage>
</organism>
<accession>A0AAW9QCX1</accession>
<feature type="transmembrane region" description="Helical" evidence="1">
    <location>
        <begin position="81"/>
        <end position="102"/>
    </location>
</feature>
<sequence>MKSLSRFNRMSARARGVAATLGMALCAWAPLLTHAQGFDKINTTVTNVNAILVTISIAVVTIAIIWAGFKMIFQGARLADVANVLIGGTLVGGAAAFASYIVT</sequence>
<keyword evidence="1" id="KW-1133">Transmembrane helix</keyword>
<feature type="chain" id="PRO_5043454772" evidence="2">
    <location>
        <begin position="30"/>
        <end position="103"/>
    </location>
</feature>
<comment type="caution">
    <text evidence="3">The sequence shown here is derived from an EMBL/GenBank/DDBJ whole genome shotgun (WGS) entry which is preliminary data.</text>
</comment>
<dbReference type="RefSeq" id="WP_332292544.1">
    <property type="nucleotide sequence ID" value="NZ_JAZIBG010000051.1"/>
</dbReference>
<dbReference type="InterPro" id="IPR007039">
    <property type="entry name" value="TrbC/VirB2"/>
</dbReference>
<feature type="signal peptide" evidence="2">
    <location>
        <begin position="1"/>
        <end position="29"/>
    </location>
</feature>
<keyword evidence="4" id="KW-1185">Reference proteome</keyword>